<evidence type="ECO:0000313" key="2">
    <source>
        <dbReference type="EMBL" id="KAH9370806.1"/>
    </source>
</evidence>
<organism evidence="2 3">
    <name type="scientific">Haemaphysalis longicornis</name>
    <name type="common">Bush tick</name>
    <dbReference type="NCBI Taxonomy" id="44386"/>
    <lineage>
        <taxon>Eukaryota</taxon>
        <taxon>Metazoa</taxon>
        <taxon>Ecdysozoa</taxon>
        <taxon>Arthropoda</taxon>
        <taxon>Chelicerata</taxon>
        <taxon>Arachnida</taxon>
        <taxon>Acari</taxon>
        <taxon>Parasitiformes</taxon>
        <taxon>Ixodida</taxon>
        <taxon>Ixodoidea</taxon>
        <taxon>Ixodidae</taxon>
        <taxon>Haemaphysalinae</taxon>
        <taxon>Haemaphysalis</taxon>
    </lineage>
</organism>
<feature type="region of interest" description="Disordered" evidence="1">
    <location>
        <begin position="1"/>
        <end position="30"/>
    </location>
</feature>
<dbReference type="VEuPathDB" id="VectorBase:HLOH_060444"/>
<gene>
    <name evidence="2" type="ORF">HPB48_006309</name>
</gene>
<dbReference type="AlphaFoldDB" id="A0A9J6FXF5"/>
<proteinExistence type="predicted"/>
<accession>A0A9J6FXF5</accession>
<dbReference type="EMBL" id="JABSTR010000005">
    <property type="protein sequence ID" value="KAH9370806.1"/>
    <property type="molecule type" value="Genomic_DNA"/>
</dbReference>
<comment type="caution">
    <text evidence="2">The sequence shown here is derived from an EMBL/GenBank/DDBJ whole genome shotgun (WGS) entry which is preliminary data.</text>
</comment>
<name>A0A9J6FXF5_HAELO</name>
<feature type="compositionally biased region" description="Low complexity" evidence="1">
    <location>
        <begin position="1"/>
        <end position="11"/>
    </location>
</feature>
<dbReference type="Proteomes" id="UP000821853">
    <property type="component" value="Chromosome 3"/>
</dbReference>
<protein>
    <submittedName>
        <fullName evidence="2">Uncharacterized protein</fullName>
    </submittedName>
</protein>
<keyword evidence="3" id="KW-1185">Reference proteome</keyword>
<evidence type="ECO:0000256" key="1">
    <source>
        <dbReference type="SAM" id="MobiDB-lite"/>
    </source>
</evidence>
<sequence length="116" mass="12796">MNSRRTNTRTTTEQRDSRVAGNERGGVGREVNRLLCGDHQRKIGPSALSTSLSRVLAMHKRRALLSPQLLSSLTPAAPPPSMPRPPGPLLYRSSAHAHSAGEKIVFLFFFFFLSRA</sequence>
<reference evidence="2 3" key="1">
    <citation type="journal article" date="2020" name="Cell">
        <title>Large-Scale Comparative Analyses of Tick Genomes Elucidate Their Genetic Diversity and Vector Capacities.</title>
        <authorList>
            <consortium name="Tick Genome and Microbiome Consortium (TIGMIC)"/>
            <person name="Jia N."/>
            <person name="Wang J."/>
            <person name="Shi W."/>
            <person name="Du L."/>
            <person name="Sun Y."/>
            <person name="Zhan W."/>
            <person name="Jiang J.F."/>
            <person name="Wang Q."/>
            <person name="Zhang B."/>
            <person name="Ji P."/>
            <person name="Bell-Sakyi L."/>
            <person name="Cui X.M."/>
            <person name="Yuan T.T."/>
            <person name="Jiang B.G."/>
            <person name="Yang W.F."/>
            <person name="Lam T.T."/>
            <person name="Chang Q.C."/>
            <person name="Ding S.J."/>
            <person name="Wang X.J."/>
            <person name="Zhu J.G."/>
            <person name="Ruan X.D."/>
            <person name="Zhao L."/>
            <person name="Wei J.T."/>
            <person name="Ye R.Z."/>
            <person name="Que T.C."/>
            <person name="Du C.H."/>
            <person name="Zhou Y.H."/>
            <person name="Cheng J.X."/>
            <person name="Dai P.F."/>
            <person name="Guo W.B."/>
            <person name="Han X.H."/>
            <person name="Huang E.J."/>
            <person name="Li L.F."/>
            <person name="Wei W."/>
            <person name="Gao Y.C."/>
            <person name="Liu J.Z."/>
            <person name="Shao H.Z."/>
            <person name="Wang X."/>
            <person name="Wang C.C."/>
            <person name="Yang T.C."/>
            <person name="Huo Q.B."/>
            <person name="Li W."/>
            <person name="Chen H.Y."/>
            <person name="Chen S.E."/>
            <person name="Zhou L.G."/>
            <person name="Ni X.B."/>
            <person name="Tian J.H."/>
            <person name="Sheng Y."/>
            <person name="Liu T."/>
            <person name="Pan Y.S."/>
            <person name="Xia L.Y."/>
            <person name="Li J."/>
            <person name="Zhao F."/>
            <person name="Cao W.C."/>
        </authorList>
    </citation>
    <scope>NUCLEOTIDE SEQUENCE [LARGE SCALE GENOMIC DNA]</scope>
    <source>
        <strain evidence="2">HaeL-2018</strain>
    </source>
</reference>
<evidence type="ECO:0000313" key="3">
    <source>
        <dbReference type="Proteomes" id="UP000821853"/>
    </source>
</evidence>